<reference evidence="2" key="1">
    <citation type="submission" date="2020-08" db="EMBL/GenBank/DDBJ databases">
        <title>Multicomponent nature underlies the extraordinary mechanical properties of spider dragline silk.</title>
        <authorList>
            <person name="Kono N."/>
            <person name="Nakamura H."/>
            <person name="Mori M."/>
            <person name="Yoshida Y."/>
            <person name="Ohtoshi R."/>
            <person name="Malay A.D."/>
            <person name="Moran D.A.P."/>
            <person name="Tomita M."/>
            <person name="Numata K."/>
            <person name="Arakawa K."/>
        </authorList>
    </citation>
    <scope>NUCLEOTIDE SEQUENCE</scope>
</reference>
<feature type="compositionally biased region" description="Polar residues" evidence="1">
    <location>
        <begin position="1"/>
        <end position="23"/>
    </location>
</feature>
<dbReference type="Proteomes" id="UP000886998">
    <property type="component" value="Unassembled WGS sequence"/>
</dbReference>
<protein>
    <submittedName>
        <fullName evidence="2">Uncharacterized protein</fullName>
    </submittedName>
</protein>
<organism evidence="2 3">
    <name type="scientific">Trichonephila inaurata madagascariensis</name>
    <dbReference type="NCBI Taxonomy" id="2747483"/>
    <lineage>
        <taxon>Eukaryota</taxon>
        <taxon>Metazoa</taxon>
        <taxon>Ecdysozoa</taxon>
        <taxon>Arthropoda</taxon>
        <taxon>Chelicerata</taxon>
        <taxon>Arachnida</taxon>
        <taxon>Araneae</taxon>
        <taxon>Araneomorphae</taxon>
        <taxon>Entelegynae</taxon>
        <taxon>Araneoidea</taxon>
        <taxon>Nephilidae</taxon>
        <taxon>Trichonephila</taxon>
        <taxon>Trichonephila inaurata</taxon>
    </lineage>
</organism>
<dbReference type="EMBL" id="BMAV01003662">
    <property type="protein sequence ID" value="GFY43412.1"/>
    <property type="molecule type" value="Genomic_DNA"/>
</dbReference>
<evidence type="ECO:0000313" key="3">
    <source>
        <dbReference type="Proteomes" id="UP000886998"/>
    </source>
</evidence>
<keyword evidence="3" id="KW-1185">Reference proteome</keyword>
<comment type="caution">
    <text evidence="2">The sequence shown here is derived from an EMBL/GenBank/DDBJ whole genome shotgun (WGS) entry which is preliminary data.</text>
</comment>
<evidence type="ECO:0000313" key="2">
    <source>
        <dbReference type="EMBL" id="GFY43412.1"/>
    </source>
</evidence>
<feature type="compositionally biased region" description="Polar residues" evidence="1">
    <location>
        <begin position="138"/>
        <end position="183"/>
    </location>
</feature>
<name>A0A8X7BUT3_9ARAC</name>
<dbReference type="AlphaFoldDB" id="A0A8X7BUT3"/>
<feature type="region of interest" description="Disordered" evidence="1">
    <location>
        <begin position="109"/>
        <end position="199"/>
    </location>
</feature>
<gene>
    <name evidence="2" type="primary">NCL1_32524</name>
    <name evidence="2" type="ORF">TNIN_190381</name>
</gene>
<feature type="region of interest" description="Disordered" evidence="1">
    <location>
        <begin position="1"/>
        <end position="34"/>
    </location>
</feature>
<accession>A0A8X7BUT3</accession>
<evidence type="ECO:0000256" key="1">
    <source>
        <dbReference type="SAM" id="MobiDB-lite"/>
    </source>
</evidence>
<sequence>MALSSAKNTEMEYQNVSLPSSERNTPEPPTGPTSCARLEVTKADIRRFTLIVQARKMIASLKHSNAQDEHDPIFVEMVKQRAYYENRLEKAVSEFGNLPYCDTPGCPVHETPTSSPVKTLPTKRKDEDGYTSPPPSKISKNNVSHQENFKLNLTNRFKNLQSQDTETAGTSHTINAKNTTLQPKANPASINLPFHQSSS</sequence>
<proteinExistence type="predicted"/>